<name>A0A8T0NLF5_PANVG</name>
<keyword evidence="1" id="KW-0472">Membrane</keyword>
<proteinExistence type="predicted"/>
<dbReference type="AlphaFoldDB" id="A0A8T0NLF5"/>
<protein>
    <submittedName>
        <fullName evidence="2">Uncharacterized protein</fullName>
    </submittedName>
</protein>
<accession>A0A8T0NLF5</accession>
<organism evidence="2 3">
    <name type="scientific">Panicum virgatum</name>
    <name type="common">Blackwell switchgrass</name>
    <dbReference type="NCBI Taxonomy" id="38727"/>
    <lineage>
        <taxon>Eukaryota</taxon>
        <taxon>Viridiplantae</taxon>
        <taxon>Streptophyta</taxon>
        <taxon>Embryophyta</taxon>
        <taxon>Tracheophyta</taxon>
        <taxon>Spermatophyta</taxon>
        <taxon>Magnoliopsida</taxon>
        <taxon>Liliopsida</taxon>
        <taxon>Poales</taxon>
        <taxon>Poaceae</taxon>
        <taxon>PACMAD clade</taxon>
        <taxon>Panicoideae</taxon>
        <taxon>Panicodae</taxon>
        <taxon>Paniceae</taxon>
        <taxon>Panicinae</taxon>
        <taxon>Panicum</taxon>
        <taxon>Panicum sect. Hiantes</taxon>
    </lineage>
</organism>
<dbReference type="EMBL" id="CM029053">
    <property type="protein sequence ID" value="KAG2547704.1"/>
    <property type="molecule type" value="Genomic_DNA"/>
</dbReference>
<sequence length="69" mass="7769">MSKWSEVDDHGHAISVSPGAKRMMTTWRPALWALPLLMTCLINWRATFMKPKSVAWVHGAFQTVSAATR</sequence>
<dbReference type="Proteomes" id="UP000823388">
    <property type="component" value="Chromosome 9K"/>
</dbReference>
<gene>
    <name evidence="2" type="ORF">PVAP13_9KG117870</name>
</gene>
<keyword evidence="1" id="KW-1133">Transmembrane helix</keyword>
<evidence type="ECO:0000256" key="1">
    <source>
        <dbReference type="SAM" id="Phobius"/>
    </source>
</evidence>
<evidence type="ECO:0000313" key="2">
    <source>
        <dbReference type="EMBL" id="KAG2547704.1"/>
    </source>
</evidence>
<feature type="transmembrane region" description="Helical" evidence="1">
    <location>
        <begin position="26"/>
        <end position="44"/>
    </location>
</feature>
<evidence type="ECO:0000313" key="3">
    <source>
        <dbReference type="Proteomes" id="UP000823388"/>
    </source>
</evidence>
<reference evidence="2" key="1">
    <citation type="submission" date="2020-05" db="EMBL/GenBank/DDBJ databases">
        <title>WGS assembly of Panicum virgatum.</title>
        <authorList>
            <person name="Lovell J.T."/>
            <person name="Jenkins J."/>
            <person name="Shu S."/>
            <person name="Juenger T.E."/>
            <person name="Schmutz J."/>
        </authorList>
    </citation>
    <scope>NUCLEOTIDE SEQUENCE</scope>
    <source>
        <strain evidence="2">AP13</strain>
    </source>
</reference>
<keyword evidence="3" id="KW-1185">Reference proteome</keyword>
<comment type="caution">
    <text evidence="2">The sequence shown here is derived from an EMBL/GenBank/DDBJ whole genome shotgun (WGS) entry which is preliminary data.</text>
</comment>
<keyword evidence="1" id="KW-0812">Transmembrane</keyword>